<keyword evidence="4" id="KW-1185">Reference proteome</keyword>
<dbReference type="Pfam" id="PF08367">
    <property type="entry name" value="M16C_assoc"/>
    <property type="match status" value="1"/>
</dbReference>
<dbReference type="Pfam" id="PF05193">
    <property type="entry name" value="Peptidase_M16_C"/>
    <property type="match status" value="1"/>
</dbReference>
<dbReference type="GO" id="GO:0006508">
    <property type="term" value="P:proteolysis"/>
    <property type="evidence" value="ECO:0007669"/>
    <property type="project" value="InterPro"/>
</dbReference>
<protein>
    <submittedName>
        <fullName evidence="3">Peptidase M16</fullName>
    </submittedName>
</protein>
<dbReference type="EMBL" id="QDDL01000011">
    <property type="protein sequence ID" value="PVZ64949.1"/>
    <property type="molecule type" value="Genomic_DNA"/>
</dbReference>
<dbReference type="OrthoDB" id="9762027at2"/>
<dbReference type="InterPro" id="IPR013578">
    <property type="entry name" value="Peptidase_M16C_assoc"/>
</dbReference>
<organism evidence="3 4">
    <name type="scientific">Pelagibaculum spongiae</name>
    <dbReference type="NCBI Taxonomy" id="2080658"/>
    <lineage>
        <taxon>Bacteria</taxon>
        <taxon>Pseudomonadati</taxon>
        <taxon>Pseudomonadota</taxon>
        <taxon>Gammaproteobacteria</taxon>
        <taxon>Oceanospirillales</taxon>
        <taxon>Pelagibaculum</taxon>
    </lineage>
</organism>
<dbReference type="Proteomes" id="UP000244906">
    <property type="component" value="Unassembled WGS sequence"/>
</dbReference>
<dbReference type="PANTHER" id="PTHR43016:SF13">
    <property type="entry name" value="PRESEQUENCE PROTEASE, MITOCHONDRIAL"/>
    <property type="match status" value="1"/>
</dbReference>
<dbReference type="RefSeq" id="WP_116688704.1">
    <property type="nucleotide sequence ID" value="NZ_CAWNYD010000011.1"/>
</dbReference>
<dbReference type="GO" id="GO:0046872">
    <property type="term" value="F:metal ion binding"/>
    <property type="evidence" value="ECO:0007669"/>
    <property type="project" value="InterPro"/>
</dbReference>
<dbReference type="Gene3D" id="3.30.830.10">
    <property type="entry name" value="Metalloenzyme, LuxS/M16 peptidase-like"/>
    <property type="match status" value="4"/>
</dbReference>
<dbReference type="SUPFAM" id="SSF63411">
    <property type="entry name" value="LuxS/MPP-like metallohydrolase"/>
    <property type="match status" value="4"/>
</dbReference>
<dbReference type="AlphaFoldDB" id="A0A2V1GPR2"/>
<dbReference type="InterPro" id="IPR055130">
    <property type="entry name" value="PreP_C"/>
</dbReference>
<dbReference type="PANTHER" id="PTHR43016">
    <property type="entry name" value="PRESEQUENCE PROTEASE"/>
    <property type="match status" value="1"/>
</dbReference>
<feature type="region of interest" description="Disordered" evidence="1">
    <location>
        <begin position="489"/>
        <end position="518"/>
    </location>
</feature>
<evidence type="ECO:0000259" key="2">
    <source>
        <dbReference type="SMART" id="SM01264"/>
    </source>
</evidence>
<dbReference type="Pfam" id="PF22516">
    <property type="entry name" value="PreP_C"/>
    <property type="match status" value="1"/>
</dbReference>
<dbReference type="FunFam" id="3.30.830.10:FF:000011">
    <property type="entry name" value="Presequence protease, mitochondrial"/>
    <property type="match status" value="1"/>
</dbReference>
<accession>A0A2V1GPR2</accession>
<evidence type="ECO:0000313" key="4">
    <source>
        <dbReference type="Proteomes" id="UP000244906"/>
    </source>
</evidence>
<dbReference type="InterPro" id="IPR011249">
    <property type="entry name" value="Metalloenz_LuxS/M16"/>
</dbReference>
<gene>
    <name evidence="3" type="ORF">DC094_18985</name>
</gene>
<dbReference type="Pfam" id="PF00675">
    <property type="entry name" value="Peptidase_M16"/>
    <property type="match status" value="1"/>
</dbReference>
<comment type="caution">
    <text evidence="3">The sequence shown here is derived from an EMBL/GenBank/DDBJ whole genome shotgun (WGS) entry which is preliminary data.</text>
</comment>
<reference evidence="3 4" key="1">
    <citation type="submission" date="2018-04" db="EMBL/GenBank/DDBJ databases">
        <title>Thalassorhabdus spongiae gen. nov., sp. nov., isolated from a marine sponge in South-West Iceland.</title>
        <authorList>
            <person name="Knobloch S."/>
            <person name="Daussin A."/>
            <person name="Johannsson R."/>
            <person name="Marteinsson V.T."/>
        </authorList>
    </citation>
    <scope>NUCLEOTIDE SEQUENCE [LARGE SCALE GENOMIC DNA]</scope>
    <source>
        <strain evidence="3 4">Hp12</strain>
    </source>
</reference>
<feature type="domain" description="Peptidase M16C associated" evidence="2">
    <location>
        <begin position="463"/>
        <end position="707"/>
    </location>
</feature>
<proteinExistence type="predicted"/>
<dbReference type="InterPro" id="IPR011765">
    <property type="entry name" value="Pept_M16_N"/>
</dbReference>
<sequence length="958" mass="106587">MKSQELPEHNPAFEWKASRDISGLDVRIDTFRHKATGAEHYHLSADHPESAFLVAFRTQPQDSTGVAHILEHTVLCGSQRYPVRDPFFLMTRRSLNSYMNALTSSDWTAYPFASCNQKDFYNLMDVYLDSVFFPLLDPLDFAQEGHRLELDDEDGKQVLQRQGVVFNEMKGALSNSNSYLWQKLRHHLFPTTTYHYSSGGNPEQIPELTYQGLKEFHQSHYHPGNAIFMTFGKEPITEIQSKINDQALKHFPAAAAVHGKLEQRFDKPQIAKESFPASDDEKGHVLVSWLLGESTDLELSMKMQLLAGVLLDNSASPLMNFLESHSLGDAPSPLCGLEDSSREMSFVCGLEGIDAADAAAFEAELLALLNQLATDGVDQQLVDNLLHQVELQVRETGGDSMPYGLQLMMSSMSAAIHGGDPADLLDLQAALDHLRKEVKDPQFIPSLIQQHLLDNPHRLRLDVVPDAQMRSQEQQQETDQMQQLLQNMTEQEKQHIQQQSEALQERQAEDGDVSCLPSVGRQDISAEQPYPQPDKNSNGFIGFAAGTNGLVYQQLISPMPKLDQQSLAALPYYSACLGELGIAGTDYLDLQKQLFSHCGGLYCWTKSGAQADNLDHASGYMVVAAKSLSENVQLTQELLLNVRNTTRFDELPRLQELMTQMRVRREQSLNSSGHMYAMSAAAANFSSTARLNHLWHGLGSLQPLRDICDSLDGDQQWQQKFQQMHQKISDQPFGHLQISHDASEFAPIAGASDQFDQSKLDLSMLQPVEAKAWLINSSVSYCAKVYRGVASAHPDAPALTILAQVMKNGFLHGAIREQGGAYGGGANHNGWQGSFSFYSYRDPRLQETLDDFDRSIDWVLTQPISQQMLDEAVLSVISQLDRPGSPAGECKQSFSGELFGRRAAHRSRFRHGILNVTAEALKTVAAKYLKPEQGIVSIVTGEAVYQASGLEYSSQKVL</sequence>
<name>A0A2V1GPR2_9GAMM</name>
<evidence type="ECO:0000313" key="3">
    <source>
        <dbReference type="EMBL" id="PVZ64949.1"/>
    </source>
</evidence>
<dbReference type="SMART" id="SM01264">
    <property type="entry name" value="M16C_associated"/>
    <property type="match status" value="1"/>
</dbReference>
<dbReference type="InterPro" id="IPR007863">
    <property type="entry name" value="Peptidase_M16_C"/>
</dbReference>
<evidence type="ECO:0000256" key="1">
    <source>
        <dbReference type="SAM" id="MobiDB-lite"/>
    </source>
</evidence>